<protein>
    <submittedName>
        <fullName evidence="2">Uncharacterized protein</fullName>
    </submittedName>
</protein>
<accession>A0AAP0QEI3</accession>
<evidence type="ECO:0000256" key="1">
    <source>
        <dbReference type="SAM" id="MobiDB-lite"/>
    </source>
</evidence>
<organism evidence="2 3">
    <name type="scientific">Citrus x changshan-huyou</name>
    <dbReference type="NCBI Taxonomy" id="2935761"/>
    <lineage>
        <taxon>Eukaryota</taxon>
        <taxon>Viridiplantae</taxon>
        <taxon>Streptophyta</taxon>
        <taxon>Embryophyta</taxon>
        <taxon>Tracheophyta</taxon>
        <taxon>Spermatophyta</taxon>
        <taxon>Magnoliopsida</taxon>
        <taxon>eudicotyledons</taxon>
        <taxon>Gunneridae</taxon>
        <taxon>Pentapetalae</taxon>
        <taxon>rosids</taxon>
        <taxon>malvids</taxon>
        <taxon>Sapindales</taxon>
        <taxon>Rutaceae</taxon>
        <taxon>Aurantioideae</taxon>
        <taxon>Citrus</taxon>
    </lineage>
</organism>
<dbReference type="Proteomes" id="UP001428341">
    <property type="component" value="Unassembled WGS sequence"/>
</dbReference>
<reference evidence="2 3" key="1">
    <citation type="submission" date="2024-05" db="EMBL/GenBank/DDBJ databases">
        <title>Haplotype-resolved chromosome-level genome assembly of Huyou (Citrus changshanensis).</title>
        <authorList>
            <person name="Miao C."/>
            <person name="Chen W."/>
            <person name="Wu Y."/>
            <person name="Wang L."/>
            <person name="Zhao S."/>
            <person name="Grierson D."/>
            <person name="Xu C."/>
            <person name="Chen K."/>
        </authorList>
    </citation>
    <scope>NUCLEOTIDE SEQUENCE [LARGE SCALE GENOMIC DNA]</scope>
    <source>
        <strain evidence="2">01-14</strain>
        <tissue evidence="2">Leaf</tissue>
    </source>
</reference>
<evidence type="ECO:0000313" key="3">
    <source>
        <dbReference type="Proteomes" id="UP001428341"/>
    </source>
</evidence>
<proteinExistence type="predicted"/>
<dbReference type="AlphaFoldDB" id="A0AAP0QEI3"/>
<keyword evidence="3" id="KW-1185">Reference proteome</keyword>
<comment type="caution">
    <text evidence="2">The sequence shown here is derived from an EMBL/GenBank/DDBJ whole genome shotgun (WGS) entry which is preliminary data.</text>
</comment>
<name>A0AAP0QEI3_9ROSI</name>
<dbReference type="EMBL" id="JBCGBO010000007">
    <property type="protein sequence ID" value="KAK9188567.1"/>
    <property type="molecule type" value="Genomic_DNA"/>
</dbReference>
<sequence length="100" mass="11752">MGIVVSKPNDCEIVEADQNEKFMEEELKDRPASVELVAGGHDEENQSDLYNSEEENEDKEVCLVDEKDSWQIVLSRPDKKEESKSFNEILSYWRRKEEER</sequence>
<feature type="region of interest" description="Disordered" evidence="1">
    <location>
        <begin position="25"/>
        <end position="60"/>
    </location>
</feature>
<evidence type="ECO:0000313" key="2">
    <source>
        <dbReference type="EMBL" id="KAK9188567.1"/>
    </source>
</evidence>
<gene>
    <name evidence="2" type="ORF">WN944_019971</name>
</gene>